<accession>A0A3G4ZKS1</accession>
<gene>
    <name evidence="1" type="ORF">Terrestrivirus1_314</name>
</gene>
<reference evidence="1" key="1">
    <citation type="submission" date="2018-10" db="EMBL/GenBank/DDBJ databases">
        <title>Hidden diversity of soil giant viruses.</title>
        <authorList>
            <person name="Schulz F."/>
            <person name="Alteio L."/>
            <person name="Goudeau D."/>
            <person name="Ryan E.M."/>
            <person name="Malmstrom R.R."/>
            <person name="Blanchard J."/>
            <person name="Woyke T."/>
        </authorList>
    </citation>
    <scope>NUCLEOTIDE SEQUENCE</scope>
    <source>
        <strain evidence="1">TEV1</strain>
    </source>
</reference>
<protein>
    <submittedName>
        <fullName evidence="1">Uncharacterized protein</fullName>
    </submittedName>
</protein>
<evidence type="ECO:0000313" key="1">
    <source>
        <dbReference type="EMBL" id="AYV75440.1"/>
    </source>
</evidence>
<organism evidence="1">
    <name type="scientific">Terrestrivirus sp</name>
    <dbReference type="NCBI Taxonomy" id="2487775"/>
    <lineage>
        <taxon>Viruses</taxon>
        <taxon>Varidnaviria</taxon>
        <taxon>Bamfordvirae</taxon>
        <taxon>Nucleocytoviricota</taxon>
        <taxon>Megaviricetes</taxon>
        <taxon>Imitervirales</taxon>
        <taxon>Mimiviridae</taxon>
        <taxon>Klosneuvirinae</taxon>
    </lineage>
</organism>
<dbReference type="EMBL" id="MK071979">
    <property type="protein sequence ID" value="AYV75440.1"/>
    <property type="molecule type" value="Genomic_DNA"/>
</dbReference>
<sequence length="165" mass="18047">MAHNFTNIVGRPGFIKGCSNYYPLTYQPVGRKGFINGWQEYPDPNYTPSYPVYDDGLCDANAFARRYAEVQHLKRGLKNQIAANRCIDYAEAQCAREQGFMGIQEMVNFSQRQAQILHLERGLKNVEFSGVGVGVAGCGVGVNGCGVGVNGVVPGYGVGINGYRR</sequence>
<name>A0A3G4ZKS1_9VIRU</name>
<proteinExistence type="predicted"/>